<dbReference type="AlphaFoldDB" id="A0A2V1HL94"/>
<name>A0A2V1HL94_9MICO</name>
<evidence type="ECO:0000256" key="1">
    <source>
        <dbReference type="SAM" id="MobiDB-lite"/>
    </source>
</evidence>
<gene>
    <name evidence="2" type="ORF">DDQ50_16745</name>
</gene>
<protein>
    <submittedName>
        <fullName evidence="2">Uncharacterized protein</fullName>
    </submittedName>
</protein>
<accession>A0A2V1HL94</accession>
<evidence type="ECO:0000313" key="2">
    <source>
        <dbReference type="EMBL" id="PVZ93171.1"/>
    </source>
</evidence>
<reference evidence="2 3" key="1">
    <citation type="submission" date="2018-05" db="EMBL/GenBank/DDBJ databases">
        <title>Amnibacterium sp. M8JJ-5, whole genome shotgun sequence.</title>
        <authorList>
            <person name="Tuo L."/>
        </authorList>
    </citation>
    <scope>NUCLEOTIDE SEQUENCE [LARGE SCALE GENOMIC DNA]</scope>
    <source>
        <strain evidence="2 3">M8JJ-5</strain>
    </source>
</reference>
<keyword evidence="3" id="KW-1185">Reference proteome</keyword>
<comment type="caution">
    <text evidence="2">The sequence shown here is derived from an EMBL/GenBank/DDBJ whole genome shotgun (WGS) entry which is preliminary data.</text>
</comment>
<dbReference type="Proteomes" id="UP000244893">
    <property type="component" value="Unassembled WGS sequence"/>
</dbReference>
<organism evidence="2 3">
    <name type="scientific">Amnibacterium flavum</name>
    <dbReference type="NCBI Taxonomy" id="2173173"/>
    <lineage>
        <taxon>Bacteria</taxon>
        <taxon>Bacillati</taxon>
        <taxon>Actinomycetota</taxon>
        <taxon>Actinomycetes</taxon>
        <taxon>Micrococcales</taxon>
        <taxon>Microbacteriaceae</taxon>
        <taxon>Amnibacterium</taxon>
    </lineage>
</organism>
<proteinExistence type="predicted"/>
<dbReference type="RefSeq" id="WP_116757937.1">
    <property type="nucleotide sequence ID" value="NZ_JBHUEX010000003.1"/>
</dbReference>
<evidence type="ECO:0000313" key="3">
    <source>
        <dbReference type="Proteomes" id="UP000244893"/>
    </source>
</evidence>
<feature type="region of interest" description="Disordered" evidence="1">
    <location>
        <begin position="89"/>
        <end position="113"/>
    </location>
</feature>
<dbReference type="OrthoDB" id="5119813at2"/>
<dbReference type="EMBL" id="QEOP01000006">
    <property type="protein sequence ID" value="PVZ93171.1"/>
    <property type="molecule type" value="Genomic_DNA"/>
</dbReference>
<sequence>MSTNQEARQLQLAEQLAEAAHTLAHSIRDVPRPTDTGKVLAELAAAQRSLAATYSQLVAWHTDNVDADSVPEGAHDHLVVAQLHAHGADGALRAAHDVNNRASSEDASGGRSD</sequence>